<evidence type="ECO:0000256" key="1">
    <source>
        <dbReference type="SAM" id="MobiDB-lite"/>
    </source>
</evidence>
<proteinExistence type="predicted"/>
<feature type="region of interest" description="Disordered" evidence="1">
    <location>
        <begin position="47"/>
        <end position="67"/>
    </location>
</feature>
<feature type="compositionally biased region" description="Pro residues" evidence="1">
    <location>
        <begin position="99"/>
        <end position="113"/>
    </location>
</feature>
<sequence length="356" mass="39959">MSRMETLMTSRRSSKTRRSTHSASQTCPCPCPILSMSSIGFPLPNLAREAERSSDSSRPHPPAAIPLRRNLRISNSLDLELVSALSQPSQLLARSQPLPSVPSQPALPSPPSSPLDLLPSPSPSRALTTYQVPSVQDSMCHFFNDIRMTLDCRHFKGVSSRAQGYFGRALNSYSYEDFSLNEMILATMLKGDKLPVSRIMDMGATATQAAHVLLIKSMFPVDYYNMESVVSLDDPYSNRFLMSHDFRNVGAQIGIMLAGMVLKRAVGIRLMAQQAHRSEVLRLINTQVPDWDDAYIEKSFPVGTFFVDSFTQTVAESIRQQKFELKNRVIREACAARGYRRSHPYRRRRETSDAYC</sequence>
<feature type="region of interest" description="Disordered" evidence="1">
    <location>
        <begin position="93"/>
        <end position="123"/>
    </location>
</feature>
<name>A4FTF7_CYHV3</name>
<feature type="compositionally biased region" description="Low complexity" evidence="1">
    <location>
        <begin position="1"/>
        <end position="11"/>
    </location>
</feature>
<gene>
    <name evidence="2" type="ORF">KHVJ058</name>
</gene>
<evidence type="ECO:0000313" key="2">
    <source>
        <dbReference type="EMBL" id="BAF48862.1"/>
    </source>
</evidence>
<feature type="compositionally biased region" description="Basic and acidic residues" evidence="1">
    <location>
        <begin position="48"/>
        <end position="58"/>
    </location>
</feature>
<reference evidence="2 3" key="1">
    <citation type="journal article" date="2007" name="J. Virol.">
        <title>Genome sequences of three koi herpesvirus isolates representing the expanding distribution of an emerging disease threatening koi and common carp worldwide.</title>
        <authorList>
            <person name="Aoki T."/>
            <person name="Hirono I."/>
            <person name="Kurokawa K."/>
            <person name="Fukuda H."/>
            <person name="Nahary R."/>
            <person name="Eldar A."/>
            <person name="Davison A.J."/>
            <person name="Waltzek T.B."/>
            <person name="Bercovier H."/>
            <person name="Hedrick R.P."/>
        </authorList>
    </citation>
    <scope>NUCLEOTIDE SEQUENCE [LARGE SCALE GENOMIC DNA]</scope>
    <source>
        <strain evidence="2">TUMST1</strain>
    </source>
</reference>
<protein>
    <submittedName>
        <fullName evidence="2">Uncharacterized protein</fullName>
    </submittedName>
</protein>
<feature type="region of interest" description="Disordered" evidence="1">
    <location>
        <begin position="1"/>
        <end position="27"/>
    </location>
</feature>
<evidence type="ECO:0000313" key="3">
    <source>
        <dbReference type="Proteomes" id="UP000169752"/>
    </source>
</evidence>
<accession>A4FTF7</accession>
<organism evidence="2 3">
    <name type="scientific">Cyprinid herpesvirus 3</name>
    <name type="common">CyHV-3</name>
    <dbReference type="NCBI Taxonomy" id="180230"/>
    <lineage>
        <taxon>Viruses</taxon>
        <taxon>Duplodnaviria</taxon>
        <taxon>Heunggongvirae</taxon>
        <taxon>Peploviricota</taxon>
        <taxon>Herviviricetes</taxon>
        <taxon>Herpesvirales</taxon>
        <taxon>Alloherpesviridae</taxon>
        <taxon>Cyvirus</taxon>
        <taxon>Cyvirus cyprinidallo3</taxon>
    </lineage>
</organism>
<dbReference type="Proteomes" id="UP000169752">
    <property type="component" value="Segment"/>
</dbReference>
<dbReference type="EMBL" id="AP008984">
    <property type="protein sequence ID" value="BAF48862.1"/>
    <property type="molecule type" value="Genomic_DNA"/>
</dbReference>